<evidence type="ECO:0000313" key="10">
    <source>
        <dbReference type="EMBL" id="MQX36711.1"/>
    </source>
</evidence>
<dbReference type="EMBL" id="WIVE01000024">
    <property type="protein sequence ID" value="MQX36711.1"/>
    <property type="molecule type" value="Genomic_DNA"/>
</dbReference>
<evidence type="ECO:0000259" key="9">
    <source>
        <dbReference type="Pfam" id="PF04324"/>
    </source>
</evidence>
<keyword evidence="6" id="KW-0411">Iron-sulfur</keyword>
<dbReference type="AlphaFoldDB" id="A0A7X2D3F2"/>
<evidence type="ECO:0000256" key="2">
    <source>
        <dbReference type="ARBA" id="ARBA00022714"/>
    </source>
</evidence>
<evidence type="ECO:0000256" key="6">
    <source>
        <dbReference type="ARBA" id="ARBA00023014"/>
    </source>
</evidence>
<keyword evidence="1" id="KW-0813">Transport</keyword>
<dbReference type="GO" id="GO:0051537">
    <property type="term" value="F:2 iron, 2 sulfur cluster binding"/>
    <property type="evidence" value="ECO:0007669"/>
    <property type="project" value="UniProtKB-KW"/>
</dbReference>
<evidence type="ECO:0000256" key="3">
    <source>
        <dbReference type="ARBA" id="ARBA00022723"/>
    </source>
</evidence>
<evidence type="ECO:0000256" key="1">
    <source>
        <dbReference type="ARBA" id="ARBA00022448"/>
    </source>
</evidence>
<dbReference type="InterPro" id="IPR007419">
    <property type="entry name" value="BFD-like_2Fe2S-bd_dom"/>
</dbReference>
<evidence type="ECO:0000256" key="8">
    <source>
        <dbReference type="ARBA" id="ARBA00046332"/>
    </source>
</evidence>
<keyword evidence="5" id="KW-0408">Iron</keyword>
<dbReference type="OrthoDB" id="7428628at2"/>
<evidence type="ECO:0000256" key="5">
    <source>
        <dbReference type="ARBA" id="ARBA00023004"/>
    </source>
</evidence>
<dbReference type="PANTHER" id="PTHR37424:SF1">
    <property type="entry name" value="BACTERIOFERRITIN-ASSOCIATED FERREDOXIN"/>
    <property type="match status" value="1"/>
</dbReference>
<dbReference type="Proteomes" id="UP000434582">
    <property type="component" value="Unassembled WGS sequence"/>
</dbReference>
<dbReference type="PANTHER" id="PTHR37424">
    <property type="entry name" value="BACTERIOFERRITIN-ASSOCIATED FERREDOXIN"/>
    <property type="match status" value="1"/>
</dbReference>
<evidence type="ECO:0000313" key="11">
    <source>
        <dbReference type="Proteomes" id="UP000434582"/>
    </source>
</evidence>
<protein>
    <recommendedName>
        <fullName evidence="7">Bacterioferritin-associated ferredoxin</fullName>
    </recommendedName>
</protein>
<evidence type="ECO:0000256" key="4">
    <source>
        <dbReference type="ARBA" id="ARBA00022982"/>
    </source>
</evidence>
<keyword evidence="2" id="KW-0001">2Fe-2S</keyword>
<dbReference type="InterPro" id="IPR041854">
    <property type="entry name" value="BFD-like_2Fe2S-bd_dom_sf"/>
</dbReference>
<accession>A0A7X2D3F2</accession>
<dbReference type="Gene3D" id="1.10.10.1100">
    <property type="entry name" value="BFD-like [2Fe-2S]-binding domain"/>
    <property type="match status" value="1"/>
</dbReference>
<evidence type="ECO:0000256" key="7">
    <source>
        <dbReference type="ARBA" id="ARBA00039386"/>
    </source>
</evidence>
<keyword evidence="3" id="KW-0479">Metal-binding</keyword>
<reference evidence="10 11" key="1">
    <citation type="submission" date="2019-10" db="EMBL/GenBank/DDBJ databases">
        <title>Draft whole-genome sequence of the purple nonsulfur photosynthetic bacterium Roseospira navarrensis DSM 15114.</title>
        <authorList>
            <person name="Kyndt J.A."/>
            <person name="Meyer T.E."/>
        </authorList>
    </citation>
    <scope>NUCLEOTIDE SEQUENCE [LARGE SCALE GENOMIC DNA]</scope>
    <source>
        <strain evidence="10 11">DSM 15114</strain>
    </source>
</reference>
<dbReference type="RefSeq" id="WP_153343441.1">
    <property type="nucleotide sequence ID" value="NZ_WIVE01000024.1"/>
</dbReference>
<dbReference type="InterPro" id="IPR052371">
    <property type="entry name" value="BFD-associated_ferredoxin"/>
</dbReference>
<dbReference type="Pfam" id="PF04324">
    <property type="entry name" value="Fer2_BFD"/>
    <property type="match status" value="1"/>
</dbReference>
<name>A0A7X2D3F2_9PROT</name>
<proteinExistence type="inferred from homology"/>
<feature type="domain" description="BFD-like [2Fe-2S]-binding" evidence="9">
    <location>
        <begin position="2"/>
        <end position="50"/>
    </location>
</feature>
<gene>
    <name evidence="10" type="ORF">GHC57_09300</name>
</gene>
<comment type="similarity">
    <text evidence="8">Belongs to the Bfd family.</text>
</comment>
<keyword evidence="11" id="KW-1185">Reference proteome</keyword>
<dbReference type="GO" id="GO:0046872">
    <property type="term" value="F:metal ion binding"/>
    <property type="evidence" value="ECO:0007669"/>
    <property type="project" value="UniProtKB-KW"/>
</dbReference>
<sequence>MYVCNCKGLNERHVRGAIDGGARHVAGVFHACGESPQCARCVKRIAALIRAEKGAPMALVGAHMPSPQQMEA</sequence>
<organism evidence="10 11">
    <name type="scientific">Roseospira navarrensis</name>
    <dbReference type="NCBI Taxonomy" id="140058"/>
    <lineage>
        <taxon>Bacteria</taxon>
        <taxon>Pseudomonadati</taxon>
        <taxon>Pseudomonadota</taxon>
        <taxon>Alphaproteobacteria</taxon>
        <taxon>Rhodospirillales</taxon>
        <taxon>Rhodospirillaceae</taxon>
        <taxon>Roseospira</taxon>
    </lineage>
</organism>
<keyword evidence="4" id="KW-0249">Electron transport</keyword>
<comment type="caution">
    <text evidence="10">The sequence shown here is derived from an EMBL/GenBank/DDBJ whole genome shotgun (WGS) entry which is preliminary data.</text>
</comment>